<feature type="domain" description="Secretin/TonB short N-terminal" evidence="15">
    <location>
        <begin position="57"/>
        <end position="104"/>
    </location>
</feature>
<dbReference type="InterPro" id="IPR036942">
    <property type="entry name" value="Beta-barrel_TonB_sf"/>
</dbReference>
<dbReference type="Gene3D" id="3.55.50.30">
    <property type="match status" value="1"/>
</dbReference>
<evidence type="ECO:0000256" key="4">
    <source>
        <dbReference type="ARBA" id="ARBA00022496"/>
    </source>
</evidence>
<dbReference type="Gene3D" id="2.60.40.1120">
    <property type="entry name" value="Carboxypeptidase-like, regulatory domain"/>
    <property type="match status" value="1"/>
</dbReference>
<dbReference type="InterPro" id="IPR000531">
    <property type="entry name" value="Beta-barrel_TonB"/>
</dbReference>
<feature type="domain" description="TonB-dependent receptor-like beta-barrel" evidence="14">
    <location>
        <begin position="504"/>
        <end position="882"/>
    </location>
</feature>
<dbReference type="AlphaFoldDB" id="A0A2S7WGQ3"/>
<dbReference type="GO" id="GO:0009279">
    <property type="term" value="C:cell outer membrane"/>
    <property type="evidence" value="ECO:0007669"/>
    <property type="project" value="UniProtKB-SubCell"/>
</dbReference>
<evidence type="ECO:0000259" key="16">
    <source>
        <dbReference type="Pfam" id="PF07715"/>
    </source>
</evidence>
<proteinExistence type="inferred from homology"/>
<keyword evidence="2 12" id="KW-0813">Transport</keyword>
<evidence type="ECO:0000256" key="10">
    <source>
        <dbReference type="ARBA" id="ARBA00023170"/>
    </source>
</evidence>
<keyword evidence="8 13" id="KW-0798">TonB box</keyword>
<dbReference type="EMBL" id="MSCM01000002">
    <property type="protein sequence ID" value="PQJ76789.1"/>
    <property type="molecule type" value="Genomic_DNA"/>
</dbReference>
<evidence type="ECO:0000256" key="3">
    <source>
        <dbReference type="ARBA" id="ARBA00022452"/>
    </source>
</evidence>
<keyword evidence="5 12" id="KW-0812">Transmembrane</keyword>
<name>A0A2S7WGQ3_9FLAO</name>
<evidence type="ECO:0000313" key="18">
    <source>
        <dbReference type="Proteomes" id="UP000239068"/>
    </source>
</evidence>
<keyword evidence="4" id="KW-0410">Iron transport</keyword>
<keyword evidence="11 12" id="KW-0998">Cell outer membrane</keyword>
<feature type="domain" description="TonB-dependent receptor plug" evidence="16">
    <location>
        <begin position="212"/>
        <end position="350"/>
    </location>
</feature>
<comment type="subcellular location">
    <subcellularLocation>
        <location evidence="1 12">Cell outer membrane</location>
        <topology evidence="1 12">Multi-pass membrane protein</topology>
    </subcellularLocation>
</comment>
<reference evidence="17 18" key="1">
    <citation type="submission" date="2016-12" db="EMBL/GenBank/DDBJ databases">
        <title>Trade-off between light-utilization and light-protection in marine flavobacteria.</title>
        <authorList>
            <person name="Kumagai Y."/>
            <person name="Yoshizawa S."/>
            <person name="Kogure K."/>
            <person name="Iwasaki W."/>
        </authorList>
    </citation>
    <scope>NUCLEOTIDE SEQUENCE [LARGE SCALE GENOMIC DNA]</scope>
    <source>
        <strain evidence="17 18">ATCC 43844</strain>
    </source>
</reference>
<keyword evidence="7" id="KW-0408">Iron</keyword>
<dbReference type="GO" id="GO:0015344">
    <property type="term" value="F:siderophore uptake transmembrane transporter activity"/>
    <property type="evidence" value="ECO:0007669"/>
    <property type="project" value="TreeGrafter"/>
</dbReference>
<evidence type="ECO:0000256" key="2">
    <source>
        <dbReference type="ARBA" id="ARBA00022448"/>
    </source>
</evidence>
<dbReference type="Pfam" id="PF07660">
    <property type="entry name" value="STN"/>
    <property type="match status" value="1"/>
</dbReference>
<evidence type="ECO:0000256" key="12">
    <source>
        <dbReference type="PROSITE-ProRule" id="PRU01360"/>
    </source>
</evidence>
<keyword evidence="4" id="KW-0406">Ion transport</keyword>
<dbReference type="GO" id="GO:0044718">
    <property type="term" value="P:siderophore transmembrane transport"/>
    <property type="evidence" value="ECO:0007669"/>
    <property type="project" value="TreeGrafter"/>
</dbReference>
<dbReference type="NCBIfam" id="TIGR04056">
    <property type="entry name" value="OMP_RagA_SusC"/>
    <property type="match status" value="1"/>
</dbReference>
<dbReference type="PANTHER" id="PTHR30069:SF29">
    <property type="entry name" value="HEMOGLOBIN AND HEMOGLOBIN-HAPTOGLOBIN-BINDING PROTEIN 1-RELATED"/>
    <property type="match status" value="1"/>
</dbReference>
<dbReference type="InterPro" id="IPR039426">
    <property type="entry name" value="TonB-dep_rcpt-like"/>
</dbReference>
<dbReference type="InterPro" id="IPR008969">
    <property type="entry name" value="CarboxyPept-like_regulatory"/>
</dbReference>
<dbReference type="OrthoDB" id="9768177at2"/>
<evidence type="ECO:0000256" key="8">
    <source>
        <dbReference type="ARBA" id="ARBA00023077"/>
    </source>
</evidence>
<evidence type="ECO:0000256" key="5">
    <source>
        <dbReference type="ARBA" id="ARBA00022692"/>
    </source>
</evidence>
<dbReference type="InterPro" id="IPR023997">
    <property type="entry name" value="TonB-dep_OMP_SusC/RagA_CS"/>
</dbReference>
<dbReference type="InterPro" id="IPR012910">
    <property type="entry name" value="Plug_dom"/>
</dbReference>
<evidence type="ECO:0000256" key="7">
    <source>
        <dbReference type="ARBA" id="ARBA00023004"/>
    </source>
</evidence>
<dbReference type="PROSITE" id="PS52016">
    <property type="entry name" value="TONB_DEPENDENT_REC_3"/>
    <property type="match status" value="1"/>
</dbReference>
<dbReference type="InterPro" id="IPR011662">
    <property type="entry name" value="Secretin/TonB_short_N"/>
</dbReference>
<evidence type="ECO:0000256" key="13">
    <source>
        <dbReference type="RuleBase" id="RU003357"/>
    </source>
</evidence>
<evidence type="ECO:0000256" key="9">
    <source>
        <dbReference type="ARBA" id="ARBA00023136"/>
    </source>
</evidence>
<dbReference type="SUPFAM" id="SSF56935">
    <property type="entry name" value="Porins"/>
    <property type="match status" value="1"/>
</dbReference>
<dbReference type="Pfam" id="PF13715">
    <property type="entry name" value="CarbopepD_reg_2"/>
    <property type="match status" value="1"/>
</dbReference>
<dbReference type="SUPFAM" id="SSF49464">
    <property type="entry name" value="Carboxypeptidase regulatory domain-like"/>
    <property type="match status" value="1"/>
</dbReference>
<dbReference type="Pfam" id="PF00593">
    <property type="entry name" value="TonB_dep_Rec_b-barrel"/>
    <property type="match status" value="1"/>
</dbReference>
<keyword evidence="6" id="KW-0732">Signal</keyword>
<dbReference type="NCBIfam" id="TIGR04057">
    <property type="entry name" value="SusC_RagA_signa"/>
    <property type="match status" value="1"/>
</dbReference>
<dbReference type="Gene3D" id="2.40.170.20">
    <property type="entry name" value="TonB-dependent receptor, beta-barrel domain"/>
    <property type="match status" value="1"/>
</dbReference>
<evidence type="ECO:0000256" key="11">
    <source>
        <dbReference type="ARBA" id="ARBA00023237"/>
    </source>
</evidence>
<evidence type="ECO:0000256" key="6">
    <source>
        <dbReference type="ARBA" id="ARBA00022729"/>
    </source>
</evidence>
<dbReference type="InterPro" id="IPR023996">
    <property type="entry name" value="TonB-dep_OMP_SusC/RagA"/>
</dbReference>
<evidence type="ECO:0000256" key="1">
    <source>
        <dbReference type="ARBA" id="ARBA00004571"/>
    </source>
</evidence>
<dbReference type="InterPro" id="IPR037066">
    <property type="entry name" value="Plug_dom_sf"/>
</dbReference>
<organism evidence="17 18">
    <name type="scientific">Polaribacter glomeratus</name>
    <dbReference type="NCBI Taxonomy" id="102"/>
    <lineage>
        <taxon>Bacteria</taxon>
        <taxon>Pseudomonadati</taxon>
        <taxon>Bacteroidota</taxon>
        <taxon>Flavobacteriia</taxon>
        <taxon>Flavobacteriales</taxon>
        <taxon>Flavobacteriaceae</taxon>
    </lineage>
</organism>
<dbReference type="Proteomes" id="UP000239068">
    <property type="component" value="Unassembled WGS sequence"/>
</dbReference>
<evidence type="ECO:0000313" key="17">
    <source>
        <dbReference type="EMBL" id="PQJ76789.1"/>
    </source>
</evidence>
<keyword evidence="18" id="KW-1185">Reference proteome</keyword>
<keyword evidence="3 12" id="KW-1134">Transmembrane beta strand</keyword>
<comment type="caution">
    <text evidence="17">The sequence shown here is derived from an EMBL/GenBank/DDBJ whole genome shotgun (WGS) entry which is preliminary data.</text>
</comment>
<evidence type="ECO:0000259" key="14">
    <source>
        <dbReference type="Pfam" id="PF00593"/>
    </source>
</evidence>
<accession>A0A2S7WGQ3</accession>
<comment type="similarity">
    <text evidence="12 13">Belongs to the TonB-dependent receptor family.</text>
</comment>
<protein>
    <submittedName>
        <fullName evidence="17">SusC/RagA family TonB-linked outer membrane protein</fullName>
    </submittedName>
</protein>
<evidence type="ECO:0000259" key="15">
    <source>
        <dbReference type="Pfam" id="PF07660"/>
    </source>
</evidence>
<gene>
    <name evidence="17" type="ORF">BTO16_12990</name>
</gene>
<keyword evidence="9 12" id="KW-0472">Membrane</keyword>
<keyword evidence="10" id="KW-0675">Receptor</keyword>
<dbReference type="PANTHER" id="PTHR30069">
    <property type="entry name" value="TONB-DEPENDENT OUTER MEMBRANE RECEPTOR"/>
    <property type="match status" value="1"/>
</dbReference>
<dbReference type="Gene3D" id="2.170.130.10">
    <property type="entry name" value="TonB-dependent receptor, plug domain"/>
    <property type="match status" value="1"/>
</dbReference>
<dbReference type="Pfam" id="PF07715">
    <property type="entry name" value="Plug"/>
    <property type="match status" value="1"/>
</dbReference>
<sequence>MIANRTTYISLKIKKTFFLIVFFMLIVAHSFSQNITINKKNKPLKEIINSIEEQTSYRVLFNAKKVNNATNISLNVTNTPLKEVLNILAKELNIDYIIQNKQLLFIDKKTAIETRGISGIVKSKVDNFGIPNATIIIKGTKKGAVTDIDGKFKYLINDPDVGSVILEVSYLGFKTKEVPLENKTYFEILLDEGATNLSEIVITSSYGTQKLKEEVVGSIATVNAKDLGVEQPVVSFDELLEGQVAGVSIETSPRLGEAVKINIRGQGSLTPLNGNVVGTSTQPLIIIDGIILAEEVGLDGNTIFDGGDGNLSENFLNPLAKIGVDDIESFSILKDAAAVGLYGADAANGVIIITTKKGKKGALQFNASSQVGITKAFSGLKYLNGEQYRTILNEYNRNSGNLQGVQPWNGINTNWFNLLNTDGLFNRVNFSASGGKKDFTYRVSLGFQKTAEAQINNSYQKLNSSFSLGYRKDKFDASLVFSPSITLKKDPNKLYSFALQPDIAPFDENGDFTPFANYGNPIAVANQNISDAKTFAFLTSLKADYSFSKKLKISSLFGLDFSKKDEDRFFSGLNDSGDFGTDKDSRFYRDPTDSFGLVKGRRVVRDRNTQRWNWNSNIAYNTVFGENHNFDGILGIELRQEKVDFTYSKGDGFEDFTNAMSIISNAFKKDFQNDSSENTGRSLFSQFNYNFSKKYFFLINLRLDQSSAFGNDRNTAFNGGIGASWNISKEDFLKDNKFIDFLRARISYGTTGNSRIGSYRALGLYTKNRGAGYNDFNYANLSSAPNPNLTWETNKKFNVGLDFNFLRKFQFTTDFFRDVIVDQIVTRNVIVESGFTSAEINGAAMYNQGIEFALNAEIVKNKNFSWSANFNFTTIENKVTSLVGLGSAFSAAENARAQTIGFSTSTLWGFDFIGIDPATGRELFNVNDQIYDGAQVRSLFDAKDWKPIGDSQDDFYGGLRNSIRYKNFNLNIIMSYAYGADMLVDRVLYDNYNVLTNRNINVNIFEDAWFNPGDIAIHPIIINNNPLITNSTKYLFDNSHIKLKSVSLSYNFPVKKYNFPVNSLSVVFNGSNLYYWFKDISPEGKNGIAEFRNQYPESRNFTLGINTTF</sequence>